<gene>
    <name evidence="2" type="ORF">HNQ99_000856</name>
</gene>
<dbReference type="Pfam" id="PF19613">
    <property type="entry name" value="DUF6118"/>
    <property type="match status" value="1"/>
</dbReference>
<name>A0A840HRP5_9SPHN</name>
<organism evidence="2 3">
    <name type="scientific">Rhizorhapis suberifaciens</name>
    <name type="common">corky root of lettuce</name>
    <dbReference type="NCBI Taxonomy" id="13656"/>
    <lineage>
        <taxon>Bacteria</taxon>
        <taxon>Pseudomonadati</taxon>
        <taxon>Pseudomonadota</taxon>
        <taxon>Alphaproteobacteria</taxon>
        <taxon>Sphingomonadales</taxon>
        <taxon>Sphingomonadaceae</taxon>
        <taxon>Rhizorhapis</taxon>
    </lineage>
</organism>
<keyword evidence="1" id="KW-1133">Transmembrane helix</keyword>
<evidence type="ECO:0000313" key="3">
    <source>
        <dbReference type="Proteomes" id="UP000575068"/>
    </source>
</evidence>
<dbReference type="Proteomes" id="UP000575068">
    <property type="component" value="Unassembled WGS sequence"/>
</dbReference>
<keyword evidence="1" id="KW-0472">Membrane</keyword>
<dbReference type="RefSeq" id="WP_184474424.1">
    <property type="nucleotide sequence ID" value="NZ_JACHOV010000003.1"/>
</dbReference>
<accession>A0A840HRP5</accession>
<dbReference type="EMBL" id="JACHOV010000003">
    <property type="protein sequence ID" value="MBB4640563.1"/>
    <property type="molecule type" value="Genomic_DNA"/>
</dbReference>
<comment type="caution">
    <text evidence="2">The sequence shown here is derived from an EMBL/GenBank/DDBJ whole genome shotgun (WGS) entry which is preliminary data.</text>
</comment>
<protein>
    <submittedName>
        <fullName evidence="2">Uncharacterized protein</fullName>
    </submittedName>
</protein>
<feature type="transmembrane region" description="Helical" evidence="1">
    <location>
        <begin position="144"/>
        <end position="165"/>
    </location>
</feature>
<dbReference type="AlphaFoldDB" id="A0A840HRP5"/>
<keyword evidence="1" id="KW-0812">Transmembrane</keyword>
<evidence type="ECO:0000256" key="1">
    <source>
        <dbReference type="SAM" id="Phobius"/>
    </source>
</evidence>
<reference evidence="2 3" key="1">
    <citation type="submission" date="2020-08" db="EMBL/GenBank/DDBJ databases">
        <title>Genomic Encyclopedia of Type Strains, Phase IV (KMG-IV): sequencing the most valuable type-strain genomes for metagenomic binning, comparative biology and taxonomic classification.</title>
        <authorList>
            <person name="Goeker M."/>
        </authorList>
    </citation>
    <scope>NUCLEOTIDE SEQUENCE [LARGE SCALE GENOMIC DNA]</scope>
    <source>
        <strain evidence="2 3">DSM 7465</strain>
    </source>
</reference>
<dbReference type="InterPro" id="IPR046121">
    <property type="entry name" value="DUF6118"/>
</dbReference>
<keyword evidence="3" id="KW-1185">Reference proteome</keyword>
<evidence type="ECO:0000313" key="2">
    <source>
        <dbReference type="EMBL" id="MBB4640563.1"/>
    </source>
</evidence>
<proteinExistence type="predicted"/>
<sequence length="248" mass="27258">MDQHSLPNEPEPPTTATEAFARLAARVEAMDARFDGRLAVIARALEHIAVEKQSIEIPDYNPTLGKINANMAEFAKHMKAVEQSEALRITPESMAGRIAAAAEAAREADRIAVKEERERNRQAIAAMNRATGTLRANDERRRHLLYAIGGAILAVSLLWLIYPGWAASIGPQSRQWPERVARRTMGEPTLWDAGIRLMQAGNPEGWQAIVDAADMRQANRETIAACERAAAKAKEPVRCTIRIGPLAP</sequence>